<sequence>MPPRVPLIRRLFTLRTGRNIALASTTAAGLYLIDTHYNAKTVQRTSRLAFNGILIGLDYKLNFTPEKAEKIDELHQRVADRILHVCQSNGTLKALYDDASTVDFETVKSIFRKEFGKELEDMFSSFDPIPVAAASIAQVHKATLKDGTVVAVKVQKPEIPIQIEWDLWAYKYLLKIYEFVFDLPLSFSVEYTTRHLRQETDFINEARNAEICDAFLQTDKKLRQQCYVPKIFHDYSTKLVMTAEWVDGVMATDRQRIQDMHLSVKKVMDSVVDVFAHQIFVSGFVHCDPHPGNILVRQHPDNPKTHQLLLLDHGLYVRASEEFRRQYCLFWKSLFLLDQDTIKDICKKWGIGDPQMFANATLLKPYNMNRAPSIPTSSTSSLADAYELQQKMKSSLKEFLTNSELLPRELIFIGRNMSIVRANNKTLGSPVNRINRMARWAVTGLGIYWSEDAMPPGLLANLRIRSALHDRETVAPGNHLYHTHFSSSYELDTSLSSSTMAIHPSRLYQHQSFWGSLMNAIRAQIDSWWFEAALALMSLAYHVAQARAYLERHLLGRKTDGFEALMDDALRKQLEREFGIKIEGDLFDA</sequence>
<dbReference type="PANTHER" id="PTHR43173">
    <property type="entry name" value="ABC1 FAMILY PROTEIN"/>
    <property type="match status" value="1"/>
</dbReference>
<evidence type="ECO:0000313" key="3">
    <source>
        <dbReference type="EMBL" id="KAG0263525.1"/>
    </source>
</evidence>
<organism evidence="3 4">
    <name type="scientific">Actinomortierella ambigua</name>
    <dbReference type="NCBI Taxonomy" id="1343610"/>
    <lineage>
        <taxon>Eukaryota</taxon>
        <taxon>Fungi</taxon>
        <taxon>Fungi incertae sedis</taxon>
        <taxon>Mucoromycota</taxon>
        <taxon>Mortierellomycotina</taxon>
        <taxon>Mortierellomycetes</taxon>
        <taxon>Mortierellales</taxon>
        <taxon>Mortierellaceae</taxon>
        <taxon>Actinomortierella</taxon>
    </lineage>
</organism>
<accession>A0A9P6U775</accession>
<dbReference type="Pfam" id="PF03109">
    <property type="entry name" value="ABC1"/>
    <property type="match status" value="1"/>
</dbReference>
<reference evidence="3" key="1">
    <citation type="journal article" date="2020" name="Fungal Divers.">
        <title>Resolving the Mortierellaceae phylogeny through synthesis of multi-gene phylogenetics and phylogenomics.</title>
        <authorList>
            <person name="Vandepol N."/>
            <person name="Liber J."/>
            <person name="Desiro A."/>
            <person name="Na H."/>
            <person name="Kennedy M."/>
            <person name="Barry K."/>
            <person name="Grigoriev I.V."/>
            <person name="Miller A.N."/>
            <person name="O'Donnell K."/>
            <person name="Stajich J.E."/>
            <person name="Bonito G."/>
        </authorList>
    </citation>
    <scope>NUCLEOTIDE SEQUENCE</scope>
    <source>
        <strain evidence="3">BC1065</strain>
    </source>
</reference>
<evidence type="ECO:0000259" key="2">
    <source>
        <dbReference type="Pfam" id="PF03109"/>
    </source>
</evidence>
<name>A0A9P6U775_9FUNG</name>
<feature type="domain" description="ABC1 atypical kinase-like" evidence="2">
    <location>
        <begin position="95"/>
        <end position="344"/>
    </location>
</feature>
<dbReference type="Proteomes" id="UP000807716">
    <property type="component" value="Unassembled WGS sequence"/>
</dbReference>
<dbReference type="AlphaFoldDB" id="A0A9P6U775"/>
<dbReference type="PANTHER" id="PTHR43173:SF37">
    <property type="entry name" value="ABC1 FAMILY PROTEIN C10F6.14C"/>
    <property type="match status" value="1"/>
</dbReference>
<protein>
    <recommendedName>
        <fullName evidence="2">ABC1 atypical kinase-like domain-containing protein</fullName>
    </recommendedName>
</protein>
<gene>
    <name evidence="3" type="ORF">DFQ27_001685</name>
</gene>
<dbReference type="InterPro" id="IPR051130">
    <property type="entry name" value="Mito_struct-func_regulator"/>
</dbReference>
<comment type="caution">
    <text evidence="3">The sequence shown here is derived from an EMBL/GenBank/DDBJ whole genome shotgun (WGS) entry which is preliminary data.</text>
</comment>
<proteinExistence type="inferred from homology"/>
<dbReference type="SUPFAM" id="SSF56112">
    <property type="entry name" value="Protein kinase-like (PK-like)"/>
    <property type="match status" value="1"/>
</dbReference>
<dbReference type="EMBL" id="JAAAJB010000159">
    <property type="protein sequence ID" value="KAG0263525.1"/>
    <property type="molecule type" value="Genomic_DNA"/>
</dbReference>
<dbReference type="OrthoDB" id="427480at2759"/>
<dbReference type="InterPro" id="IPR004147">
    <property type="entry name" value="ABC1_dom"/>
</dbReference>
<dbReference type="InterPro" id="IPR011009">
    <property type="entry name" value="Kinase-like_dom_sf"/>
</dbReference>
<dbReference type="CDD" id="cd13969">
    <property type="entry name" value="ADCK1-like"/>
    <property type="match status" value="1"/>
</dbReference>
<evidence type="ECO:0000313" key="4">
    <source>
        <dbReference type="Proteomes" id="UP000807716"/>
    </source>
</evidence>
<keyword evidence="4" id="KW-1185">Reference proteome</keyword>
<comment type="similarity">
    <text evidence="1">Belongs to the protein kinase superfamily. ADCK protein kinase family.</text>
</comment>
<evidence type="ECO:0000256" key="1">
    <source>
        <dbReference type="ARBA" id="ARBA00009670"/>
    </source>
</evidence>
<dbReference type="InterPro" id="IPR045307">
    <property type="entry name" value="ADCK1_dom"/>
</dbReference>